<dbReference type="Proteomes" id="UP000268857">
    <property type="component" value="Unassembled WGS sequence"/>
</dbReference>
<keyword evidence="2" id="KW-1185">Reference proteome</keyword>
<accession>A0A433NC86</accession>
<dbReference type="AlphaFoldDB" id="A0A433NC86"/>
<organism evidence="1 2">
    <name type="scientific">Chlorogloeopsis fritschii PCC 6912</name>
    <dbReference type="NCBI Taxonomy" id="211165"/>
    <lineage>
        <taxon>Bacteria</taxon>
        <taxon>Bacillati</taxon>
        <taxon>Cyanobacteriota</taxon>
        <taxon>Cyanophyceae</taxon>
        <taxon>Nostocales</taxon>
        <taxon>Chlorogloeopsidaceae</taxon>
        <taxon>Chlorogloeopsis</taxon>
    </lineage>
</organism>
<name>A0A433NC86_CHLFR</name>
<reference evidence="1 2" key="1">
    <citation type="journal article" date="2019" name="Genome Biol. Evol.">
        <title>Day and night: Metabolic profiles and evolutionary relationships of six axenic non-marine cyanobacteria.</title>
        <authorList>
            <person name="Will S.E."/>
            <person name="Henke P."/>
            <person name="Boedeker C."/>
            <person name="Huang S."/>
            <person name="Brinkmann H."/>
            <person name="Rohde M."/>
            <person name="Jarek M."/>
            <person name="Friedl T."/>
            <person name="Seufert S."/>
            <person name="Schumacher M."/>
            <person name="Overmann J."/>
            <person name="Neumann-Schaal M."/>
            <person name="Petersen J."/>
        </authorList>
    </citation>
    <scope>NUCLEOTIDE SEQUENCE [LARGE SCALE GENOMIC DNA]</scope>
    <source>
        <strain evidence="1 2">PCC 6912</strain>
    </source>
</reference>
<proteinExistence type="predicted"/>
<evidence type="ECO:0000313" key="2">
    <source>
        <dbReference type="Proteomes" id="UP000268857"/>
    </source>
</evidence>
<gene>
    <name evidence="1" type="ORF">PCC6912_31380</name>
</gene>
<sequence>MVNYVPTFLGSVQKAIACTPNNNPNTEAYTQEVLPAARKIRQLAEELGKNQPSTEQMKEAISLLVKIFEVKQVDMEERRERLEEILNIHQLQNTFPEIMSSLKEPILI</sequence>
<dbReference type="STRING" id="211165.GCA_000317285_01636"/>
<evidence type="ECO:0000313" key="1">
    <source>
        <dbReference type="EMBL" id="RUR79602.1"/>
    </source>
</evidence>
<comment type="caution">
    <text evidence="1">The sequence shown here is derived from an EMBL/GenBank/DDBJ whole genome shotgun (WGS) entry which is preliminary data.</text>
</comment>
<protein>
    <submittedName>
        <fullName evidence="1">Uncharacterized protein</fullName>
    </submittedName>
</protein>
<dbReference type="RefSeq" id="WP_016877278.1">
    <property type="nucleotide sequence ID" value="NZ_AJLN01000051.1"/>
</dbReference>
<dbReference type="EMBL" id="RSCJ01000012">
    <property type="protein sequence ID" value="RUR79602.1"/>
    <property type="molecule type" value="Genomic_DNA"/>
</dbReference>